<protein>
    <submittedName>
        <fullName evidence="8">AraC family transcriptional regulator</fullName>
    </submittedName>
</protein>
<proteinExistence type="inferred from homology"/>
<keyword evidence="3" id="KW-1003">Cell membrane</keyword>
<dbReference type="PANTHER" id="PTHR33452">
    <property type="entry name" value="OXIDOREDUCTASE CATD-RELATED"/>
    <property type="match status" value="1"/>
</dbReference>
<evidence type="ECO:0000256" key="1">
    <source>
        <dbReference type="ARBA" id="ARBA00004651"/>
    </source>
</evidence>
<gene>
    <name evidence="8" type="ORF">VL15_15905</name>
</gene>
<comment type="caution">
    <text evidence="8">The sequence shown here is derived from an EMBL/GenBank/DDBJ whole genome shotgun (WGS) entry which is preliminary data.</text>
</comment>
<dbReference type="InterPro" id="IPR032808">
    <property type="entry name" value="DoxX"/>
</dbReference>
<evidence type="ECO:0000256" key="7">
    <source>
        <dbReference type="SAM" id="Phobius"/>
    </source>
</evidence>
<dbReference type="PATRIC" id="fig|292.27.peg.3145"/>
<evidence type="ECO:0000313" key="9">
    <source>
        <dbReference type="Proteomes" id="UP000036338"/>
    </source>
</evidence>
<evidence type="ECO:0000256" key="5">
    <source>
        <dbReference type="ARBA" id="ARBA00022989"/>
    </source>
</evidence>
<feature type="transmembrane region" description="Helical" evidence="7">
    <location>
        <begin position="81"/>
        <end position="101"/>
    </location>
</feature>
<dbReference type="InterPro" id="IPR051907">
    <property type="entry name" value="DoxX-like_oxidoreductase"/>
</dbReference>
<evidence type="ECO:0000313" key="8">
    <source>
        <dbReference type="EMBL" id="KML56549.1"/>
    </source>
</evidence>
<keyword evidence="6 7" id="KW-0472">Membrane</keyword>
<keyword evidence="5 7" id="KW-1133">Transmembrane helix</keyword>
<sequence length="139" mass="14967">MTTRPQLPNTFQDFLLLIARVLIVALYLKIGIPKLMDFGGAIAYMTRIGAPMPMLAAAILIAMDVVVAIAILIGFHTRPVALLLALYTLAAAIIGHPFWLADGSQQMNNMIHFYKNLSIMGGLLALCAAGPGRFSVDRG</sequence>
<evidence type="ECO:0000256" key="2">
    <source>
        <dbReference type="ARBA" id="ARBA00006679"/>
    </source>
</evidence>
<accession>A0A0J5WPF7</accession>
<dbReference type="PANTHER" id="PTHR33452:SF1">
    <property type="entry name" value="INNER MEMBRANE PROTEIN YPHA-RELATED"/>
    <property type="match status" value="1"/>
</dbReference>
<organism evidence="8 9">
    <name type="scientific">Burkholderia cepacia</name>
    <name type="common">Pseudomonas cepacia</name>
    <dbReference type="NCBI Taxonomy" id="292"/>
    <lineage>
        <taxon>Bacteria</taxon>
        <taxon>Pseudomonadati</taxon>
        <taxon>Pseudomonadota</taxon>
        <taxon>Betaproteobacteria</taxon>
        <taxon>Burkholderiales</taxon>
        <taxon>Burkholderiaceae</taxon>
        <taxon>Burkholderia</taxon>
        <taxon>Burkholderia cepacia complex</taxon>
    </lineage>
</organism>
<evidence type="ECO:0000256" key="4">
    <source>
        <dbReference type="ARBA" id="ARBA00022692"/>
    </source>
</evidence>
<evidence type="ECO:0000256" key="6">
    <source>
        <dbReference type="ARBA" id="ARBA00023136"/>
    </source>
</evidence>
<reference evidence="8 9" key="1">
    <citation type="submission" date="2015-05" db="EMBL/GenBank/DDBJ databases">
        <title>Draft genome of Burkholderia cepacia LK29.</title>
        <authorList>
            <person name="Chan X.Y."/>
        </authorList>
    </citation>
    <scope>NUCLEOTIDE SEQUENCE [LARGE SCALE GENOMIC DNA]</scope>
    <source>
        <strain evidence="8 9">LK29</strain>
    </source>
</reference>
<dbReference type="RefSeq" id="WP_048246635.1">
    <property type="nucleotide sequence ID" value="NZ_LDWR01000026.1"/>
</dbReference>
<feature type="transmembrane region" description="Helical" evidence="7">
    <location>
        <begin position="53"/>
        <end position="75"/>
    </location>
</feature>
<comment type="similarity">
    <text evidence="2">Belongs to the DoxX family.</text>
</comment>
<dbReference type="Pfam" id="PF07681">
    <property type="entry name" value="DoxX"/>
    <property type="match status" value="1"/>
</dbReference>
<dbReference type="EMBL" id="LDWR01000026">
    <property type="protein sequence ID" value="KML56549.1"/>
    <property type="molecule type" value="Genomic_DNA"/>
</dbReference>
<feature type="transmembrane region" description="Helical" evidence="7">
    <location>
        <begin position="113"/>
        <end position="134"/>
    </location>
</feature>
<keyword evidence="4 7" id="KW-0812">Transmembrane</keyword>
<feature type="transmembrane region" description="Helical" evidence="7">
    <location>
        <begin position="14"/>
        <end position="32"/>
    </location>
</feature>
<comment type="subcellular location">
    <subcellularLocation>
        <location evidence="1">Cell membrane</location>
        <topology evidence="1">Multi-pass membrane protein</topology>
    </subcellularLocation>
</comment>
<evidence type="ECO:0000256" key="3">
    <source>
        <dbReference type="ARBA" id="ARBA00022475"/>
    </source>
</evidence>
<name>A0A0J5WPF7_BURCE</name>
<dbReference type="GO" id="GO:0005886">
    <property type="term" value="C:plasma membrane"/>
    <property type="evidence" value="ECO:0007669"/>
    <property type="project" value="UniProtKB-SubCell"/>
</dbReference>
<dbReference type="Proteomes" id="UP000036338">
    <property type="component" value="Unassembled WGS sequence"/>
</dbReference>
<dbReference type="AlphaFoldDB" id="A0A0J5WPF7"/>